<proteinExistence type="predicted"/>
<dbReference type="Gene3D" id="3.60.40.10">
    <property type="entry name" value="PPM-type phosphatase domain"/>
    <property type="match status" value="1"/>
</dbReference>
<dbReference type="SMART" id="SM00331">
    <property type="entry name" value="PP2C_SIG"/>
    <property type="match status" value="1"/>
</dbReference>
<dbReference type="EC" id="3.1.3.16" evidence="3"/>
<keyword evidence="4" id="KW-1185">Reference proteome</keyword>
<feature type="domain" description="PPM-type phosphatase" evidence="2">
    <location>
        <begin position="20"/>
        <end position="252"/>
    </location>
</feature>
<keyword evidence="3" id="KW-0378">Hydrolase</keyword>
<dbReference type="InterPro" id="IPR036457">
    <property type="entry name" value="PPM-type-like_dom_sf"/>
</dbReference>
<evidence type="ECO:0000313" key="4">
    <source>
        <dbReference type="Proteomes" id="UP000280861"/>
    </source>
</evidence>
<name>A0A3P5XND2_9MICC</name>
<organism evidence="3 4">
    <name type="scientific">Arthrobacter ulcerisalmonis</name>
    <dbReference type="NCBI Taxonomy" id="2483813"/>
    <lineage>
        <taxon>Bacteria</taxon>
        <taxon>Bacillati</taxon>
        <taxon>Actinomycetota</taxon>
        <taxon>Actinomycetes</taxon>
        <taxon>Micrococcales</taxon>
        <taxon>Micrococcaceae</taxon>
        <taxon>Arthrobacter</taxon>
    </lineage>
</organism>
<dbReference type="SMART" id="SM00332">
    <property type="entry name" value="PP2Cc"/>
    <property type="match status" value="1"/>
</dbReference>
<evidence type="ECO:0000313" key="3">
    <source>
        <dbReference type="EMBL" id="VDC30232.1"/>
    </source>
</evidence>
<feature type="compositionally biased region" description="Basic and acidic residues" evidence="1">
    <location>
        <begin position="306"/>
        <end position="319"/>
    </location>
</feature>
<gene>
    <name evidence="3" type="primary">stp_4</name>
    <name evidence="3" type="ORF">PSET11_02426</name>
</gene>
<dbReference type="InterPro" id="IPR015655">
    <property type="entry name" value="PP2C"/>
</dbReference>
<protein>
    <submittedName>
        <fullName evidence="3">Serine/threonine phosphatase stp</fullName>
        <ecNumber evidence="3">3.1.3.16</ecNumber>
    </submittedName>
</protein>
<evidence type="ECO:0000256" key="1">
    <source>
        <dbReference type="SAM" id="MobiDB-lite"/>
    </source>
</evidence>
<dbReference type="PROSITE" id="PS51746">
    <property type="entry name" value="PPM_2"/>
    <property type="match status" value="1"/>
</dbReference>
<dbReference type="RefSeq" id="WP_124092545.1">
    <property type="nucleotide sequence ID" value="NZ_CBCRYA010000002.1"/>
</dbReference>
<feature type="region of interest" description="Disordered" evidence="1">
    <location>
        <begin position="261"/>
        <end position="330"/>
    </location>
</feature>
<dbReference type="OrthoDB" id="9801841at2"/>
<dbReference type="PANTHER" id="PTHR47992">
    <property type="entry name" value="PROTEIN PHOSPHATASE"/>
    <property type="match status" value="1"/>
</dbReference>
<dbReference type="EMBL" id="UXAU01000035">
    <property type="protein sequence ID" value="VDC30232.1"/>
    <property type="molecule type" value="Genomic_DNA"/>
</dbReference>
<evidence type="ECO:0000259" key="2">
    <source>
        <dbReference type="PROSITE" id="PS51746"/>
    </source>
</evidence>
<dbReference type="GO" id="GO:0004722">
    <property type="term" value="F:protein serine/threonine phosphatase activity"/>
    <property type="evidence" value="ECO:0007669"/>
    <property type="project" value="UniProtKB-EC"/>
</dbReference>
<accession>A0A3P5XND2</accession>
<dbReference type="AlphaFoldDB" id="A0A3P5XND2"/>
<dbReference type="InterPro" id="IPR001932">
    <property type="entry name" value="PPM-type_phosphatase-like_dom"/>
</dbReference>
<dbReference type="CDD" id="cd00143">
    <property type="entry name" value="PP2Cc"/>
    <property type="match status" value="1"/>
</dbReference>
<dbReference type="Proteomes" id="UP000280861">
    <property type="component" value="Unassembled WGS sequence"/>
</dbReference>
<dbReference type="Pfam" id="PF13672">
    <property type="entry name" value="PP2C_2"/>
    <property type="match status" value="1"/>
</dbReference>
<sequence length="330" mass="34937">MNQQPASVSATRQGSGLSLNYGYGTDRGLRRELNEDSFIASDPVFAVADGMGGHEAGEIASGMCVRALAAIPQLATGERSVTAAILQQYLVRADTAIREATGARAGTTLTGAVVVEQMGMPYWLVMNIGDSRTYRLSQGRFDQISVDHSEVQELVDAGQITALQATVHPRRHVVTRALGTGDETEADFWLLPVEEGDRVLVCSDGLNGELSDEHIFRLLATAGSPQECVDALIQAALRSGGRDNITVIVVDAKNVMNDAGVATTAPRRGADAEDENTLPRSQSPHATTAPLPHQVQQAAAADSEDDRSVDSDAVARDADATEGAVDNERS</sequence>
<dbReference type="SUPFAM" id="SSF81606">
    <property type="entry name" value="PP2C-like"/>
    <property type="match status" value="1"/>
</dbReference>
<reference evidence="3 4" key="1">
    <citation type="submission" date="2018-11" db="EMBL/GenBank/DDBJ databases">
        <authorList>
            <person name="Criscuolo A."/>
        </authorList>
    </citation>
    <scope>NUCLEOTIDE SEQUENCE [LARGE SCALE GENOMIC DNA]</scope>
    <source>
        <strain evidence="3">AT11b</strain>
    </source>
</reference>